<dbReference type="InterPro" id="IPR027417">
    <property type="entry name" value="P-loop_NTPase"/>
</dbReference>
<proteinExistence type="predicted"/>
<dbReference type="InterPro" id="IPR005294">
    <property type="entry name" value="ATP_synth_F1_asu"/>
</dbReference>
<accession>A0ABQ7KNK5</accession>
<sequence length="170" mass="18680">MKNYVINNLVRLLLLLLGSSVARFFKRFLGSEGSAILTTMCVSFFALVGFLFLFRIYYFRLKGPLREILNLFFLNAVEIKKPATELNVGIVVFGGDTAIKEGDLVKRTGSIVDVPAGKAMLGRVVDAMGVHIDGRGALSDHEQRRVEVTFVRMARRGSLGGLSGGNVRKV</sequence>
<organism evidence="2 3">
    <name type="scientific">Brassica rapa subsp. trilocularis</name>
    <dbReference type="NCBI Taxonomy" id="1813537"/>
    <lineage>
        <taxon>Eukaryota</taxon>
        <taxon>Viridiplantae</taxon>
        <taxon>Streptophyta</taxon>
        <taxon>Embryophyta</taxon>
        <taxon>Tracheophyta</taxon>
        <taxon>Spermatophyta</taxon>
        <taxon>Magnoliopsida</taxon>
        <taxon>eudicotyledons</taxon>
        <taxon>Gunneridae</taxon>
        <taxon>Pentapetalae</taxon>
        <taxon>rosids</taxon>
        <taxon>malvids</taxon>
        <taxon>Brassicales</taxon>
        <taxon>Brassicaceae</taxon>
        <taxon>Brassiceae</taxon>
        <taxon>Brassica</taxon>
    </lineage>
</organism>
<name>A0ABQ7KNK5_BRACM</name>
<dbReference type="Gene3D" id="3.40.50.300">
    <property type="entry name" value="P-loop containing nucleotide triphosphate hydrolases"/>
    <property type="match status" value="1"/>
</dbReference>
<keyword evidence="1" id="KW-1133">Transmembrane helix</keyword>
<feature type="transmembrane region" description="Helical" evidence="1">
    <location>
        <begin position="34"/>
        <end position="58"/>
    </location>
</feature>
<evidence type="ECO:0000313" key="3">
    <source>
        <dbReference type="Proteomes" id="UP000823674"/>
    </source>
</evidence>
<dbReference type="PANTHER" id="PTHR48082:SF2">
    <property type="entry name" value="ATP SYNTHASE SUBUNIT ALPHA, MITOCHONDRIAL"/>
    <property type="match status" value="1"/>
</dbReference>
<dbReference type="Gene3D" id="2.40.30.20">
    <property type="match status" value="1"/>
</dbReference>
<dbReference type="Proteomes" id="UP000823674">
    <property type="component" value="Chromosome A10"/>
</dbReference>
<keyword evidence="1" id="KW-0812">Transmembrane</keyword>
<dbReference type="PANTHER" id="PTHR48082">
    <property type="entry name" value="ATP SYNTHASE SUBUNIT ALPHA, MITOCHONDRIAL"/>
    <property type="match status" value="1"/>
</dbReference>
<protein>
    <recommendedName>
        <fullName evidence="4">ATPase F1/V1/A1 complex alpha/beta subunit N-terminal domain-containing protein</fullName>
    </recommendedName>
</protein>
<dbReference type="EMBL" id="JADBGQ010000010">
    <property type="protein sequence ID" value="KAG5375828.1"/>
    <property type="molecule type" value="Genomic_DNA"/>
</dbReference>
<keyword evidence="3" id="KW-1185">Reference proteome</keyword>
<gene>
    <name evidence="2" type="primary">A10p012240.1_BraROA</name>
    <name evidence="2" type="ORF">IGI04_040424</name>
</gene>
<reference evidence="2 3" key="1">
    <citation type="submission" date="2021-03" db="EMBL/GenBank/DDBJ databases">
        <authorList>
            <person name="King G.J."/>
            <person name="Bancroft I."/>
            <person name="Baten A."/>
            <person name="Bloomfield J."/>
            <person name="Borpatragohain P."/>
            <person name="He Z."/>
            <person name="Irish N."/>
            <person name="Irwin J."/>
            <person name="Liu K."/>
            <person name="Mauleon R.P."/>
            <person name="Moore J."/>
            <person name="Morris R."/>
            <person name="Ostergaard L."/>
            <person name="Wang B."/>
            <person name="Wells R."/>
        </authorList>
    </citation>
    <scope>NUCLEOTIDE SEQUENCE [LARGE SCALE GENOMIC DNA]</scope>
    <source>
        <strain evidence="2">R-o-18</strain>
        <tissue evidence="2">Leaf</tissue>
    </source>
</reference>
<dbReference type="InterPro" id="IPR023366">
    <property type="entry name" value="ATP_synth_asu-like_sf"/>
</dbReference>
<comment type="caution">
    <text evidence="2">The sequence shown here is derived from an EMBL/GenBank/DDBJ whole genome shotgun (WGS) entry which is preliminary data.</text>
</comment>
<evidence type="ECO:0008006" key="4">
    <source>
        <dbReference type="Google" id="ProtNLM"/>
    </source>
</evidence>
<evidence type="ECO:0000256" key="1">
    <source>
        <dbReference type="SAM" id="Phobius"/>
    </source>
</evidence>
<evidence type="ECO:0000313" key="2">
    <source>
        <dbReference type="EMBL" id="KAG5375828.1"/>
    </source>
</evidence>
<keyword evidence="1" id="KW-0472">Membrane</keyword>